<name>A0A8J6IXH2_9FIRM</name>
<comment type="caution">
    <text evidence="1">The sequence shown here is derived from an EMBL/GenBank/DDBJ whole genome shotgun (WGS) entry which is preliminary data.</text>
</comment>
<dbReference type="AlphaFoldDB" id="A0A8J6IXH2"/>
<reference evidence="1" key="1">
    <citation type="submission" date="2020-08" db="EMBL/GenBank/DDBJ databases">
        <title>Genome public.</title>
        <authorList>
            <person name="Liu C."/>
            <person name="Sun Q."/>
        </authorList>
    </citation>
    <scope>NUCLEOTIDE SEQUENCE</scope>
    <source>
        <strain evidence="1">NSJ-23</strain>
    </source>
</reference>
<proteinExistence type="predicted"/>
<dbReference type="SUPFAM" id="SSF47598">
    <property type="entry name" value="Ribbon-helix-helix"/>
    <property type="match status" value="1"/>
</dbReference>
<dbReference type="GO" id="GO:0006355">
    <property type="term" value="P:regulation of DNA-templated transcription"/>
    <property type="evidence" value="ECO:0007669"/>
    <property type="project" value="InterPro"/>
</dbReference>
<protein>
    <recommendedName>
        <fullName evidence="3">Ribbon-helix-helix protein, CopG family</fullName>
    </recommendedName>
</protein>
<accession>A0A8J6IXH2</accession>
<dbReference type="RefSeq" id="WP_186852339.1">
    <property type="nucleotide sequence ID" value="NZ_JACOPO010000002.1"/>
</dbReference>
<keyword evidence="2" id="KW-1185">Reference proteome</keyword>
<evidence type="ECO:0000313" key="2">
    <source>
        <dbReference type="Proteomes" id="UP000628736"/>
    </source>
</evidence>
<dbReference type="EMBL" id="JACOPO010000002">
    <property type="protein sequence ID" value="MBC5722080.1"/>
    <property type="molecule type" value="Genomic_DNA"/>
</dbReference>
<organism evidence="1 2">
    <name type="scientific">Flintibacter hominis</name>
    <dbReference type="NCBI Taxonomy" id="2763048"/>
    <lineage>
        <taxon>Bacteria</taxon>
        <taxon>Bacillati</taxon>
        <taxon>Bacillota</taxon>
        <taxon>Clostridia</taxon>
        <taxon>Eubacteriales</taxon>
        <taxon>Flintibacter</taxon>
    </lineage>
</organism>
<gene>
    <name evidence="1" type="ORF">H8S11_04530</name>
</gene>
<evidence type="ECO:0000313" key="1">
    <source>
        <dbReference type="EMBL" id="MBC5722080.1"/>
    </source>
</evidence>
<dbReference type="Proteomes" id="UP000628736">
    <property type="component" value="Unassembled WGS sequence"/>
</dbReference>
<evidence type="ECO:0008006" key="3">
    <source>
        <dbReference type="Google" id="ProtNLM"/>
    </source>
</evidence>
<dbReference type="InterPro" id="IPR010985">
    <property type="entry name" value="Ribbon_hlx_hlx"/>
</dbReference>
<sequence>MYRGPHVDDPKKSVAVVLPLDRYQALARLAEQNSYSLPAYIRQVLRNHIHSLEGEP</sequence>